<sequence length="131" mass="15984">MIFDYYTLHLTNCKTNVDILYICAILYIKEGIDMHMTQDDNAQIKSLPCNEEVKSLSELMWSIIRKREEHALKTREFWDKKTDAELEDMFRAHNEYLAKMQELKEYGIIEDEPETWRILDMYDYDDDRDRW</sequence>
<protein>
    <submittedName>
        <fullName evidence="1">Uncharacterized protein</fullName>
    </submittedName>
</protein>
<proteinExistence type="predicted"/>
<reference evidence="1" key="1">
    <citation type="submission" date="2020-03" db="EMBL/GenBank/DDBJ databases">
        <title>The deep terrestrial virosphere.</title>
        <authorList>
            <person name="Holmfeldt K."/>
            <person name="Nilsson E."/>
            <person name="Simone D."/>
            <person name="Lopez-Fernandez M."/>
            <person name="Wu X."/>
            <person name="de Brujin I."/>
            <person name="Lundin D."/>
            <person name="Andersson A."/>
            <person name="Bertilsson S."/>
            <person name="Dopson M."/>
        </authorList>
    </citation>
    <scope>NUCLEOTIDE SEQUENCE</scope>
    <source>
        <strain evidence="1">MM415A00274</strain>
    </source>
</reference>
<dbReference type="EMBL" id="MT142513">
    <property type="protein sequence ID" value="QJA83581.1"/>
    <property type="molecule type" value="Genomic_DNA"/>
</dbReference>
<accession>A0A6M3KPP2</accession>
<organism evidence="1">
    <name type="scientific">viral metagenome</name>
    <dbReference type="NCBI Taxonomy" id="1070528"/>
    <lineage>
        <taxon>unclassified sequences</taxon>
        <taxon>metagenomes</taxon>
        <taxon>organismal metagenomes</taxon>
    </lineage>
</organism>
<dbReference type="AlphaFoldDB" id="A0A6M3KPP2"/>
<name>A0A6M3KPP2_9ZZZZ</name>
<evidence type="ECO:0000313" key="1">
    <source>
        <dbReference type="EMBL" id="QJA83581.1"/>
    </source>
</evidence>
<gene>
    <name evidence="1" type="ORF">MM415A00274_0038</name>
</gene>